<dbReference type="AlphaFoldDB" id="A0A231GZM9"/>
<sequence>MPTVTATGLGAGRYIAAGRRPSEATTTVHELETADGAKVRGVLTTVPGATTVVCLMHPRQDITHHPLVPGLLAAGAAVWTQHTRSVNNDLTLIHEQALLDVAAGMVFLRDRGFESIVTLGHSGGGTLYAYYLEQAGLAPEQRIAVTPGGRPSGLSEAEMPTADGAIFLAPHPGQGKLLLGCIDPSVTDEFDPMSVDPALNAFDPANGFAEPPHSSSYSAEFVERYRAAQLDRVRRIDDYARECLQRGAAARKRYATTRSAQDKREAIAPRIMTVYRTDADLRTVDLSLDPNDRPYGSVMGRRPDLINYGLVGFGRLTTPEAWLSTWSGISSNAEFARCAPGVRVPTLFIEVTGDQSAFPADTAQMVSALGAEDCTHIAARGTHFGGAITPGEPTGNVVAGAHAADWLEARFALAPIASGAEDEARDVAS</sequence>
<accession>A0A231GZM9</accession>
<dbReference type="EMBL" id="NGAF01000015">
    <property type="protein sequence ID" value="OXR42060.1"/>
    <property type="molecule type" value="Genomic_DNA"/>
</dbReference>
<keyword evidence="2" id="KW-1185">Reference proteome</keyword>
<evidence type="ECO:0000313" key="2">
    <source>
        <dbReference type="Proteomes" id="UP000215506"/>
    </source>
</evidence>
<proteinExistence type="predicted"/>
<reference evidence="1 2" key="1">
    <citation type="submission" date="2017-07" db="EMBL/GenBank/DDBJ databases">
        <title>First draft Genome Sequence of Nocardia cerradoensis isolated from human infection.</title>
        <authorList>
            <person name="Carrasco G."/>
        </authorList>
    </citation>
    <scope>NUCLEOTIDE SEQUENCE [LARGE SCALE GENOMIC DNA]</scope>
    <source>
        <strain evidence="1 2">CNM20130759</strain>
    </source>
</reference>
<dbReference type="SUPFAM" id="SSF53474">
    <property type="entry name" value="alpha/beta-Hydrolases"/>
    <property type="match status" value="1"/>
</dbReference>
<dbReference type="RefSeq" id="WP_051042327.1">
    <property type="nucleotide sequence ID" value="NZ_JAAXOR010000001.1"/>
</dbReference>
<organism evidence="1 2">
    <name type="scientific">Nocardia cerradoensis</name>
    <dbReference type="NCBI Taxonomy" id="85688"/>
    <lineage>
        <taxon>Bacteria</taxon>
        <taxon>Bacillati</taxon>
        <taxon>Actinomycetota</taxon>
        <taxon>Actinomycetes</taxon>
        <taxon>Mycobacteriales</taxon>
        <taxon>Nocardiaceae</taxon>
        <taxon>Nocardia</taxon>
    </lineage>
</organism>
<dbReference type="InterPro" id="IPR029058">
    <property type="entry name" value="AB_hydrolase_fold"/>
</dbReference>
<comment type="caution">
    <text evidence="1">The sequence shown here is derived from an EMBL/GenBank/DDBJ whole genome shotgun (WGS) entry which is preliminary data.</text>
</comment>
<evidence type="ECO:0000313" key="1">
    <source>
        <dbReference type="EMBL" id="OXR42060.1"/>
    </source>
</evidence>
<dbReference type="Gene3D" id="3.40.50.1820">
    <property type="entry name" value="alpha/beta hydrolase"/>
    <property type="match status" value="1"/>
</dbReference>
<dbReference type="Proteomes" id="UP000215506">
    <property type="component" value="Unassembled WGS sequence"/>
</dbReference>
<name>A0A231GZM9_9NOCA</name>
<protein>
    <submittedName>
        <fullName evidence="1">Uncharacterized protein</fullName>
    </submittedName>
</protein>
<gene>
    <name evidence="1" type="ORF">B7C42_05659</name>
</gene>